<organism evidence="3">
    <name type="scientific">Kingella negevensis</name>
    <dbReference type="NCBI Taxonomy" id="1522312"/>
    <lineage>
        <taxon>Bacteria</taxon>
        <taxon>Pseudomonadati</taxon>
        <taxon>Pseudomonadota</taxon>
        <taxon>Betaproteobacteria</taxon>
        <taxon>Neisseriales</taxon>
        <taxon>Neisseriaceae</taxon>
        <taxon>Kingella</taxon>
    </lineage>
</organism>
<dbReference type="Proteomes" id="UP000215450">
    <property type="component" value="Unassembled WGS sequence"/>
</dbReference>
<evidence type="ECO:0000259" key="2">
    <source>
        <dbReference type="SMART" id="SM00014"/>
    </source>
</evidence>
<dbReference type="PANTHER" id="PTHR14969:SF54">
    <property type="entry name" value="PHOSPHATIDYLGLYCEROPHOSPHATASE B"/>
    <property type="match status" value="1"/>
</dbReference>
<dbReference type="AlphaFoldDB" id="A0A238HFJ4"/>
<feature type="transmembrane region" description="Helical" evidence="1">
    <location>
        <begin position="225"/>
        <end position="250"/>
    </location>
</feature>
<name>A0A238HFJ4_9NEIS</name>
<sequence>MLQNNNLSGSLKTNVYVKLVAYAALMLLVPIYFWATGSVWTMSDMVGKAAANQAWIGLTYMSSVPYGVITAAILTLCAIGLARGRVDWRVVVLLCAVSQVGTQAIKSGVKRLVKEPRPYVVALHKANVPEQLGYAPDSFYAQTKDTKREMIRATAFDDDTRTVADYQQDELGYSFPSGHTSFAVSWVLLFAGLLCGQMGVVAWGFQAALSVWAAAMLFSRVRLGMHFPIDLFAATLICLVWHGWIFGWVLPKLQKRFQAA</sequence>
<dbReference type="PANTHER" id="PTHR14969">
    <property type="entry name" value="SPHINGOSINE-1-PHOSPHATE PHOSPHOHYDROLASE"/>
    <property type="match status" value="1"/>
</dbReference>
<dbReference type="EMBL" id="FXUV02000017">
    <property type="protein sequence ID" value="SNB63325.1"/>
    <property type="molecule type" value="Genomic_DNA"/>
</dbReference>
<dbReference type="InterPro" id="IPR036938">
    <property type="entry name" value="PAP2/HPO_sf"/>
</dbReference>
<keyword evidence="1" id="KW-0812">Transmembrane</keyword>
<keyword evidence="5" id="KW-1185">Reference proteome</keyword>
<dbReference type="Pfam" id="PF01569">
    <property type="entry name" value="PAP2"/>
    <property type="match status" value="1"/>
</dbReference>
<gene>
    <name evidence="3" type="primary">pgpB</name>
    <name evidence="4" type="ORF">KEBURONENSIS_01076</name>
    <name evidence="3" type="ORF">KEBURONENSIS_01152</name>
</gene>
<dbReference type="CDD" id="cd01610">
    <property type="entry name" value="PAP2_like"/>
    <property type="match status" value="1"/>
</dbReference>
<evidence type="ECO:0000313" key="3">
    <source>
        <dbReference type="EMBL" id="SMQ12142.1"/>
    </source>
</evidence>
<feature type="transmembrane region" description="Helical" evidence="1">
    <location>
        <begin position="15"/>
        <end position="35"/>
    </location>
</feature>
<keyword evidence="3" id="KW-0378">Hydrolase</keyword>
<accession>A0A238HFJ4</accession>
<evidence type="ECO:0000313" key="4">
    <source>
        <dbReference type="EMBL" id="SNB63325.1"/>
    </source>
</evidence>
<dbReference type="GO" id="GO:0005886">
    <property type="term" value="C:plasma membrane"/>
    <property type="evidence" value="ECO:0007669"/>
    <property type="project" value="TreeGrafter"/>
</dbReference>
<feature type="transmembrane region" description="Helical" evidence="1">
    <location>
        <begin position="183"/>
        <end position="205"/>
    </location>
</feature>
<dbReference type="RefSeq" id="WP_095062309.1">
    <property type="nucleotide sequence ID" value="NZ_FXUV02000017.1"/>
</dbReference>
<reference evidence="4 5" key="2">
    <citation type="submission" date="2017-06" db="EMBL/GenBank/DDBJ databases">
        <authorList>
            <person name="Kim H.J."/>
            <person name="Triplett B.A."/>
        </authorList>
    </citation>
    <scope>NUCLEOTIDE SEQUENCE [LARGE SCALE GENOMIC DNA]</scope>
    <source>
        <strain evidence="4">Kingella_eburonensis</strain>
    </source>
</reference>
<dbReference type="Gene3D" id="1.20.144.10">
    <property type="entry name" value="Phosphatidic acid phosphatase type 2/haloperoxidase"/>
    <property type="match status" value="1"/>
</dbReference>
<dbReference type="EMBL" id="FXUV01000015">
    <property type="protein sequence ID" value="SMQ12142.1"/>
    <property type="molecule type" value="Genomic_DNA"/>
</dbReference>
<dbReference type="GO" id="GO:0008962">
    <property type="term" value="F:phosphatidylglycerophosphatase activity"/>
    <property type="evidence" value="ECO:0007669"/>
    <property type="project" value="UniProtKB-EC"/>
</dbReference>
<dbReference type="SUPFAM" id="SSF48317">
    <property type="entry name" value="Acid phosphatase/Vanadium-dependent haloperoxidase"/>
    <property type="match status" value="1"/>
</dbReference>
<keyword evidence="1" id="KW-1133">Transmembrane helix</keyword>
<dbReference type="SMART" id="SM00014">
    <property type="entry name" value="acidPPc"/>
    <property type="match status" value="1"/>
</dbReference>
<keyword evidence="1" id="KW-0472">Membrane</keyword>
<proteinExistence type="predicted"/>
<reference evidence="3" key="1">
    <citation type="submission" date="2017-05" db="EMBL/GenBank/DDBJ databases">
        <authorList>
            <person name="Song R."/>
            <person name="Chenine A.L."/>
            <person name="Ruprecht R.M."/>
        </authorList>
    </citation>
    <scope>NUCLEOTIDE SEQUENCE</scope>
    <source>
        <strain evidence="3">Kingella_eburonensis</strain>
    </source>
</reference>
<dbReference type="STRING" id="1522312.GCA_900177895_01510"/>
<protein>
    <submittedName>
        <fullName evidence="3">Phosphatidylglycerophosphatase B</fullName>
        <ecNumber evidence="3">3.1.3.27</ecNumber>
    </submittedName>
</protein>
<dbReference type="EC" id="3.1.3.27" evidence="3"/>
<evidence type="ECO:0000256" key="1">
    <source>
        <dbReference type="SAM" id="Phobius"/>
    </source>
</evidence>
<feature type="domain" description="Phosphatidic acid phosphatase type 2/haloperoxidase" evidence="2">
    <location>
        <begin position="92"/>
        <end position="246"/>
    </location>
</feature>
<dbReference type="InterPro" id="IPR000326">
    <property type="entry name" value="PAP2/HPO"/>
</dbReference>
<dbReference type="OrthoDB" id="9780918at2"/>
<evidence type="ECO:0000313" key="5">
    <source>
        <dbReference type="Proteomes" id="UP000215450"/>
    </source>
</evidence>
<feature type="transmembrane region" description="Helical" evidence="1">
    <location>
        <begin position="55"/>
        <end position="79"/>
    </location>
</feature>